<dbReference type="PANTHER" id="PTHR44019">
    <property type="entry name" value="WD REPEAT-CONTAINING PROTEIN 55"/>
    <property type="match status" value="1"/>
</dbReference>
<protein>
    <submittedName>
        <fullName evidence="6">Peptidase C14, caspase catalytic subunit p20</fullName>
    </submittedName>
</protein>
<dbReference type="eggNOG" id="COG2319">
    <property type="taxonomic scope" value="Bacteria"/>
</dbReference>
<dbReference type="Gene3D" id="2.130.10.10">
    <property type="entry name" value="YVTN repeat-like/Quinoprotein amine dehydrogenase"/>
    <property type="match status" value="2"/>
</dbReference>
<evidence type="ECO:0000313" key="6">
    <source>
        <dbReference type="EMBL" id="CDL01169.1"/>
    </source>
</evidence>
<accession>V6F6U4</accession>
<reference evidence="6 7" key="1">
    <citation type="journal article" date="2014" name="Genome Announc.">
        <title>Complete genome sequence of Magnetospirillum gryphiswaldense MSR-1.</title>
        <authorList>
            <person name="Wang X."/>
            <person name="Wang Q."/>
            <person name="Zhang W."/>
            <person name="Wang Y."/>
            <person name="Li L."/>
            <person name="Wen T."/>
            <person name="Zhang T."/>
            <person name="Zhang Y."/>
            <person name="Xu J."/>
            <person name="Hu J."/>
            <person name="Li S."/>
            <person name="Liu L."/>
            <person name="Liu J."/>
            <person name="Jiang W."/>
            <person name="Tian J."/>
            <person name="Li Y."/>
            <person name="Schuler D."/>
            <person name="Wang L."/>
            <person name="Li J."/>
        </authorList>
    </citation>
    <scope>NUCLEOTIDE SEQUENCE [LARGE SCALE GENOMIC DNA]</scope>
    <source>
        <strain evidence="7">DSM 6361 / JCM 21280 / NBRC 15271 / MSR-1</strain>
    </source>
</reference>
<dbReference type="PROSITE" id="PS00678">
    <property type="entry name" value="WD_REPEATS_1"/>
    <property type="match status" value="2"/>
</dbReference>
<dbReference type="PROSITE" id="PS50082">
    <property type="entry name" value="WD_REPEATS_2"/>
    <property type="match status" value="5"/>
</dbReference>
<feature type="repeat" description="WD" evidence="3">
    <location>
        <begin position="179"/>
        <end position="220"/>
    </location>
</feature>
<feature type="repeat" description="WD" evidence="3">
    <location>
        <begin position="299"/>
        <end position="340"/>
    </location>
</feature>
<evidence type="ECO:0000256" key="4">
    <source>
        <dbReference type="SAM" id="SignalP"/>
    </source>
</evidence>
<dbReference type="AlphaFoldDB" id="V6F6U4"/>
<dbReference type="InterPro" id="IPR011600">
    <property type="entry name" value="Pept_C14_caspase"/>
</dbReference>
<feature type="signal peptide" evidence="4">
    <location>
        <begin position="1"/>
        <end position="23"/>
    </location>
</feature>
<evidence type="ECO:0000256" key="3">
    <source>
        <dbReference type="PROSITE-ProRule" id="PRU00221"/>
    </source>
</evidence>
<feature type="domain" description="Peptidase C14 caspase" evidence="5">
    <location>
        <begin position="520"/>
        <end position="745"/>
    </location>
</feature>
<dbReference type="CDD" id="cd00200">
    <property type="entry name" value="WD40"/>
    <property type="match status" value="1"/>
</dbReference>
<dbReference type="HOGENOM" id="CLU_341553_0_0_5"/>
<keyword evidence="2" id="KW-0677">Repeat</keyword>
<dbReference type="GO" id="GO:0004197">
    <property type="term" value="F:cysteine-type endopeptidase activity"/>
    <property type="evidence" value="ECO:0007669"/>
    <property type="project" value="InterPro"/>
</dbReference>
<dbReference type="InterPro" id="IPR019775">
    <property type="entry name" value="WD40_repeat_CS"/>
</dbReference>
<gene>
    <name evidence="6" type="ordered locus">MGMSRv2__3954</name>
</gene>
<dbReference type="InterPro" id="IPR001680">
    <property type="entry name" value="WD40_rpt"/>
</dbReference>
<organism evidence="6 7">
    <name type="scientific">Magnetospirillum gryphiswaldense (strain DSM 6361 / JCM 21280 / NBRC 15271 / MSR-1)</name>
    <dbReference type="NCBI Taxonomy" id="431944"/>
    <lineage>
        <taxon>Bacteria</taxon>
        <taxon>Pseudomonadati</taxon>
        <taxon>Pseudomonadota</taxon>
        <taxon>Alphaproteobacteria</taxon>
        <taxon>Rhodospirillales</taxon>
        <taxon>Rhodospirillaceae</taxon>
        <taxon>Magnetospirillum</taxon>
    </lineage>
</organism>
<feature type="repeat" description="WD" evidence="3">
    <location>
        <begin position="95"/>
        <end position="128"/>
    </location>
</feature>
<evidence type="ECO:0000256" key="1">
    <source>
        <dbReference type="ARBA" id="ARBA00022574"/>
    </source>
</evidence>
<dbReference type="SUPFAM" id="SSF50978">
    <property type="entry name" value="WD40 repeat-like"/>
    <property type="match status" value="1"/>
</dbReference>
<feature type="chain" id="PRO_5004745493" evidence="4">
    <location>
        <begin position="24"/>
        <end position="761"/>
    </location>
</feature>
<dbReference type="PROSITE" id="PS50294">
    <property type="entry name" value="WD_REPEATS_REGION"/>
    <property type="match status" value="1"/>
</dbReference>
<evidence type="ECO:0000256" key="2">
    <source>
        <dbReference type="ARBA" id="ARBA00022737"/>
    </source>
</evidence>
<dbReference type="InterPro" id="IPR036322">
    <property type="entry name" value="WD40_repeat_dom_sf"/>
</dbReference>
<keyword evidence="7" id="KW-1185">Reference proteome</keyword>
<dbReference type="InterPro" id="IPR015943">
    <property type="entry name" value="WD40/YVTN_repeat-like_dom_sf"/>
</dbReference>
<dbReference type="EMBL" id="HG794546">
    <property type="protein sequence ID" value="CDL01169.1"/>
    <property type="molecule type" value="Genomic_DNA"/>
</dbReference>
<dbReference type="SMART" id="SM00320">
    <property type="entry name" value="WD40"/>
    <property type="match status" value="7"/>
</dbReference>
<dbReference type="PANTHER" id="PTHR44019:SF8">
    <property type="entry name" value="POC1 CENTRIOLAR PROTEIN HOMOLOG"/>
    <property type="match status" value="1"/>
</dbReference>
<dbReference type="KEGG" id="mgy:MGMSRv2__3954"/>
<dbReference type="Proteomes" id="UP000018922">
    <property type="component" value="Chromosome I"/>
</dbReference>
<dbReference type="STRING" id="1430440.MGMSRv2__3954"/>
<name>V6F6U4_MAGGM</name>
<evidence type="ECO:0000313" key="7">
    <source>
        <dbReference type="Proteomes" id="UP000018922"/>
    </source>
</evidence>
<proteinExistence type="predicted"/>
<dbReference type="Pfam" id="PF00656">
    <property type="entry name" value="Peptidase_C14"/>
    <property type="match status" value="1"/>
</dbReference>
<keyword evidence="4" id="KW-0732">Signal</keyword>
<dbReference type="Pfam" id="PF00400">
    <property type="entry name" value="WD40"/>
    <property type="match status" value="2"/>
</dbReference>
<dbReference type="eggNOG" id="COG4249">
    <property type="taxonomic scope" value="Bacteria"/>
</dbReference>
<dbReference type="InterPro" id="IPR013783">
    <property type="entry name" value="Ig-like_fold"/>
</dbReference>
<evidence type="ECO:0000259" key="5">
    <source>
        <dbReference type="Pfam" id="PF00656"/>
    </source>
</evidence>
<feature type="repeat" description="WD" evidence="3">
    <location>
        <begin position="53"/>
        <end position="86"/>
    </location>
</feature>
<keyword evidence="1 3" id="KW-0853">WD repeat</keyword>
<dbReference type="Gene3D" id="2.60.40.10">
    <property type="entry name" value="Immunoglobulins"/>
    <property type="match status" value="1"/>
</dbReference>
<dbReference type="Gene3D" id="3.40.50.1460">
    <property type="match status" value="1"/>
</dbReference>
<dbReference type="GO" id="GO:0006508">
    <property type="term" value="P:proteolysis"/>
    <property type="evidence" value="ECO:0007669"/>
    <property type="project" value="InterPro"/>
</dbReference>
<feature type="repeat" description="WD" evidence="3">
    <location>
        <begin position="260"/>
        <end position="288"/>
    </location>
</feature>
<dbReference type="InterPro" id="IPR050505">
    <property type="entry name" value="WDR55/POC1"/>
</dbReference>
<sequence>MRSIVVVAVTFWVSLASALPAFAQFGSRTQNSRFKESVFRNLDRVFKPKLVVSRGASGPVNAMGVSADEHYLVTAVGDKTIRIWDLWLGREIARLSGGAAAVSHVAMVPGQNRFLTIGGDSSLVVWDVANLANPLKLGAALVPASDVVFLNDGATVAVGGVDGSVTLWSIPERRILANWTAHGVGNVRLAISSAGGQLTSAGADGAVRTWDAVGGKLIVEKQFETAVTALAVHESGSVAVGGADGSVTVLDRNQANPRRVEMHEGAVTALSFAPSGEHLISGGQDGGIFMLRDGKATRMGKHDKAVTGVQSGQGEAFSLSVSADGTTRLWNLKTGAEMLLMISTTQGWAVVDAKGRYDGNEAALSGIDWQAEDAVANIEDFAETHYQAALLPRTLKGEGDLAEARTIVDGVAYPPTVSLVPNVTAPVDGKVTVEVTAEDNSGGGVSEIRLYRNGKLVSAGKAQSRDGGQQRRVERYELDVGNGKTVITATALNKDRLESRPQTVTVSGGSPDKPGRIHLLTVGVNAYQDKSLNLFYAKPDAVAIDGFFDQSRQVVAPMARRLALLDEQATQHGIVQAIRSLRDAPHEDLIVIYLAGHGVSVEDRWFFISHDANLSDTPPQGLLSSDEMKAEIEALNADRVLLLIDTCHSGTLVDPIKDYRGMKSLRLLARTVGTHVIAATDRTQSAIELQRLGHGIFTYALLAGLAGKADHLLDGAVSATELVRYVEESVPALAREYADDEQYPTGFSRGMDFAISNSSKN</sequence>